<evidence type="ECO:0000313" key="4">
    <source>
        <dbReference type="EMBL" id="REC64463.1"/>
    </source>
</evidence>
<sequence length="748" mass="83543">MKTQGHKIFFLIALITFALGYSQIKISGKVTYKNKGISEVNITLKDTYDGATTDAQGNFSFETSEKGSHKITFTHPKYEDIEKEIGIENQDIIINADLKEQISEIDAVVVSAGSIEASDRKRATALLSPLDIYTTAGADGQITSALTYLPGVQKVGESEGLFIRGGTASESKIFMDGSLINNYFSNSVPGIAGRDQFNTSLFKGNIFSSGGYSALYGQALSGALMLESVDLPDQSSYNFGVSPIFLSGGFQKLGEQKNYSYGASLGYSLLSLMQNVFHFNTDFIDAPQGLNGDVNFRFKTKSGGFFKYYGMFNSNKMGVKTESLEPEYEFGLVRLKGKTMYHNLSFRQKFGKYLLNVGGSYSYNQSDLNFSTETNEIEDNHTKLLTDGNYVNFKTVLERKINRISAVRGGFELNNTNENLNFETVQKNYKDLISSAFIETDLGFSNALSAKIGVRAENSSYLGKSNIAPRFALAYRLSDKWTTNIAYGIFYQNPESKYINGPAALDFQKSQHYIFQLLKSSEGRSLRFEAFYKKYDQLIKTYSILPGKQQNQQIQTALNNDGYGYAKGLELFWRDNKKTFKNIDYWVTYSFLDSKRDFINYPVSLKPGFAAEHTLSAVVKRFIPEWKLGVNLSYTYAKGRPYYDIATELKNGEAVNYTRNEGRLKDYNALNISFNYVPSIGKKDAKSFTVFVLSISNVLGSKNVYGYNFSTNGSRSSAVVPPVNTFVFVGAFFSFGVDKTEDAINNNL</sequence>
<dbReference type="SUPFAM" id="SSF49464">
    <property type="entry name" value="Carboxypeptidase regulatory domain-like"/>
    <property type="match status" value="1"/>
</dbReference>
<dbReference type="SUPFAM" id="SSF56935">
    <property type="entry name" value="Porins"/>
    <property type="match status" value="1"/>
</dbReference>
<evidence type="ECO:0000256" key="2">
    <source>
        <dbReference type="ARBA" id="ARBA00023136"/>
    </source>
</evidence>
<protein>
    <submittedName>
        <fullName evidence="4">TonB-dependent receptor</fullName>
    </submittedName>
</protein>
<reference evidence="5" key="1">
    <citation type="submission" date="2018-06" db="EMBL/GenBank/DDBJ databases">
        <authorList>
            <person name="Lum Nde A."/>
            <person name="Hugo C."/>
        </authorList>
    </citation>
    <scope>NUCLEOTIDE SEQUENCE [LARGE SCALE GENOMIC DNA]</scope>
    <source>
        <strain evidence="5">1_F178</strain>
    </source>
</reference>
<evidence type="ECO:0000256" key="3">
    <source>
        <dbReference type="ARBA" id="ARBA00023237"/>
    </source>
</evidence>
<dbReference type="InterPro" id="IPR008969">
    <property type="entry name" value="CarboxyPept-like_regulatory"/>
</dbReference>
<keyword evidence="4" id="KW-0675">Receptor</keyword>
<evidence type="ECO:0000256" key="1">
    <source>
        <dbReference type="ARBA" id="ARBA00004442"/>
    </source>
</evidence>
<proteinExistence type="predicted"/>
<dbReference type="Gene3D" id="2.40.170.20">
    <property type="entry name" value="TonB-dependent receptor, beta-barrel domain"/>
    <property type="match status" value="1"/>
</dbReference>
<dbReference type="Pfam" id="PF13715">
    <property type="entry name" value="CarbopepD_reg_2"/>
    <property type="match status" value="1"/>
</dbReference>
<dbReference type="Proteomes" id="UP000256686">
    <property type="component" value="Unassembled WGS sequence"/>
</dbReference>
<dbReference type="RefSeq" id="WP_115968603.1">
    <property type="nucleotide sequence ID" value="NZ_QNVT01000001.1"/>
</dbReference>
<name>A0A3D9CF16_9FLAO</name>
<gene>
    <name evidence="4" type="ORF">DRF65_02520</name>
</gene>
<accession>A0A3D9CF16</accession>
<dbReference type="EMBL" id="QNVT01000001">
    <property type="protein sequence ID" value="REC64463.1"/>
    <property type="molecule type" value="Genomic_DNA"/>
</dbReference>
<comment type="subcellular location">
    <subcellularLocation>
        <location evidence="1">Cell outer membrane</location>
    </subcellularLocation>
</comment>
<dbReference type="GO" id="GO:0009279">
    <property type="term" value="C:cell outer membrane"/>
    <property type="evidence" value="ECO:0007669"/>
    <property type="project" value="UniProtKB-SubCell"/>
</dbReference>
<dbReference type="InterPro" id="IPR036942">
    <property type="entry name" value="Beta-barrel_TonB_sf"/>
</dbReference>
<dbReference type="AlphaFoldDB" id="A0A3D9CF16"/>
<keyword evidence="5" id="KW-1185">Reference proteome</keyword>
<keyword evidence="2" id="KW-0472">Membrane</keyword>
<keyword evidence="3" id="KW-0998">Cell outer membrane</keyword>
<dbReference type="Gene3D" id="2.60.40.1120">
    <property type="entry name" value="Carboxypeptidase-like, regulatory domain"/>
    <property type="match status" value="1"/>
</dbReference>
<comment type="caution">
    <text evidence="4">The sequence shown here is derived from an EMBL/GenBank/DDBJ whole genome shotgun (WGS) entry which is preliminary data.</text>
</comment>
<evidence type="ECO:0000313" key="5">
    <source>
        <dbReference type="Proteomes" id="UP000256686"/>
    </source>
</evidence>
<organism evidence="4 5">
    <name type="scientific">Chryseobacterium pennae</name>
    <dbReference type="NCBI Taxonomy" id="2258962"/>
    <lineage>
        <taxon>Bacteria</taxon>
        <taxon>Pseudomonadati</taxon>
        <taxon>Bacteroidota</taxon>
        <taxon>Flavobacteriia</taxon>
        <taxon>Flavobacteriales</taxon>
        <taxon>Weeksellaceae</taxon>
        <taxon>Chryseobacterium group</taxon>
        <taxon>Chryseobacterium</taxon>
    </lineage>
</organism>